<dbReference type="PANTHER" id="PTHR43727:SF2">
    <property type="entry name" value="GROUP IV DECARBOXYLASE"/>
    <property type="match status" value="1"/>
</dbReference>
<feature type="domain" description="Orn/DAP/Arg decarboxylase 2 N-terminal" evidence="11">
    <location>
        <begin position="77"/>
        <end position="341"/>
    </location>
</feature>
<dbReference type="GO" id="GO:0009089">
    <property type="term" value="P:lysine biosynthetic process via diaminopimelate"/>
    <property type="evidence" value="ECO:0007669"/>
    <property type="project" value="UniProtKB-UniRule"/>
</dbReference>
<dbReference type="InterPro" id="IPR022644">
    <property type="entry name" value="De-COase2_N"/>
</dbReference>
<dbReference type="HAMAP" id="MF_02120">
    <property type="entry name" value="LysA"/>
    <property type="match status" value="1"/>
</dbReference>
<dbReference type="PROSITE" id="PS00879">
    <property type="entry name" value="ODR_DC_2_2"/>
    <property type="match status" value="1"/>
</dbReference>
<comment type="cofactor">
    <cofactor evidence="1 6 8 9">
        <name>pyridoxal 5'-phosphate</name>
        <dbReference type="ChEBI" id="CHEBI:597326"/>
    </cofactor>
</comment>
<feature type="binding site" evidence="6">
    <location>
        <begin position="335"/>
        <end position="338"/>
    </location>
    <ligand>
        <name>pyridoxal 5'-phosphate</name>
        <dbReference type="ChEBI" id="CHEBI:597326"/>
    </ligand>
</feature>
<keyword evidence="13" id="KW-1185">Reference proteome</keyword>
<evidence type="ECO:0000313" key="12">
    <source>
        <dbReference type="EMBL" id="NYG37412.1"/>
    </source>
</evidence>
<evidence type="ECO:0000256" key="9">
    <source>
        <dbReference type="RuleBase" id="RU003738"/>
    </source>
</evidence>
<dbReference type="FunFam" id="3.20.20.10:FF:000003">
    <property type="entry name" value="Diaminopimelate decarboxylase"/>
    <property type="match status" value="1"/>
</dbReference>
<dbReference type="EC" id="4.1.1.20" evidence="6 7"/>
<reference evidence="12 13" key="1">
    <citation type="submission" date="2020-07" db="EMBL/GenBank/DDBJ databases">
        <title>Sequencing the genomes of 1000 actinobacteria strains.</title>
        <authorList>
            <person name="Klenk H.-P."/>
        </authorList>
    </citation>
    <scope>NUCLEOTIDE SEQUENCE [LARGE SCALE GENOMIC DNA]</scope>
    <source>
        <strain evidence="12 13">DSM 24723</strain>
    </source>
</reference>
<feature type="binding site" evidence="6">
    <location>
        <position position="288"/>
    </location>
    <ligand>
        <name>pyridoxal 5'-phosphate</name>
        <dbReference type="ChEBI" id="CHEBI:597326"/>
    </ligand>
</feature>
<keyword evidence="6" id="KW-0028">Amino-acid biosynthesis</keyword>
<feature type="binding site" evidence="6">
    <location>
        <position position="440"/>
    </location>
    <ligand>
        <name>substrate</name>
    </ligand>
</feature>
<gene>
    <name evidence="6" type="primary">lysA</name>
    <name evidence="12" type="ORF">BJY28_001881</name>
</gene>
<evidence type="ECO:0000256" key="1">
    <source>
        <dbReference type="ARBA" id="ARBA00001933"/>
    </source>
</evidence>
<feature type="binding site" evidence="6">
    <location>
        <position position="411"/>
    </location>
    <ligand>
        <name>substrate</name>
    </ligand>
</feature>
<keyword evidence="3 6" id="KW-0663">Pyridoxal phosphate</keyword>
<dbReference type="UniPathway" id="UPA00034">
    <property type="reaction ID" value="UER00027"/>
</dbReference>
<dbReference type="PANTHER" id="PTHR43727">
    <property type="entry name" value="DIAMINOPIMELATE DECARBOXYLASE"/>
    <property type="match status" value="1"/>
</dbReference>
<evidence type="ECO:0000256" key="8">
    <source>
        <dbReference type="PIRSR" id="PIRSR600183-50"/>
    </source>
</evidence>
<dbReference type="GO" id="GO:0008836">
    <property type="term" value="F:diaminopimelate decarboxylase activity"/>
    <property type="evidence" value="ECO:0007669"/>
    <property type="project" value="UniProtKB-UniRule"/>
</dbReference>
<dbReference type="NCBIfam" id="TIGR01048">
    <property type="entry name" value="lysA"/>
    <property type="match status" value="1"/>
</dbReference>
<comment type="pathway">
    <text evidence="6 9">Amino-acid biosynthesis; L-lysine biosynthesis via DAP pathway; L-lysine from DL-2,6-diaminopimelate: step 1/1.</text>
</comment>
<dbReference type="InterPro" id="IPR009006">
    <property type="entry name" value="Ala_racemase/Decarboxylase_C"/>
</dbReference>
<evidence type="ECO:0000313" key="13">
    <source>
        <dbReference type="Proteomes" id="UP000592181"/>
    </source>
</evidence>
<dbReference type="AlphaFoldDB" id="A0A852X261"/>
<dbReference type="Proteomes" id="UP000592181">
    <property type="component" value="Unassembled WGS sequence"/>
</dbReference>
<keyword evidence="2 6" id="KW-0210">Decarboxylase</keyword>
<evidence type="ECO:0000259" key="10">
    <source>
        <dbReference type="Pfam" id="PF00278"/>
    </source>
</evidence>
<comment type="caution">
    <text evidence="12">The sequence shown here is derived from an EMBL/GenBank/DDBJ whole genome shotgun (WGS) entry which is preliminary data.</text>
</comment>
<feature type="binding site" evidence="6">
    <location>
        <position position="440"/>
    </location>
    <ligand>
        <name>pyridoxal 5'-phosphate</name>
        <dbReference type="ChEBI" id="CHEBI:597326"/>
    </ligand>
</feature>
<dbReference type="InterPro" id="IPR022653">
    <property type="entry name" value="De-COase2_pyr-phos_BS"/>
</dbReference>
<protein>
    <recommendedName>
        <fullName evidence="6 7">Diaminopimelate decarboxylase</fullName>
        <shortName evidence="6">DAP decarboxylase</shortName>
        <shortName evidence="6">DAPDC</shortName>
        <ecNumber evidence="6 7">4.1.1.20</ecNumber>
    </recommendedName>
</protein>
<dbReference type="InterPro" id="IPR022657">
    <property type="entry name" value="De-COase2_CS"/>
</dbReference>
<evidence type="ECO:0000256" key="6">
    <source>
        <dbReference type="HAMAP-Rule" id="MF_02120"/>
    </source>
</evidence>
<dbReference type="EMBL" id="JACBZX010000001">
    <property type="protein sequence ID" value="NYG37412.1"/>
    <property type="molecule type" value="Genomic_DNA"/>
</dbReference>
<feature type="binding site" evidence="6">
    <location>
        <position position="379"/>
    </location>
    <ligand>
        <name>substrate</name>
    </ligand>
</feature>
<comment type="similarity">
    <text evidence="6">Belongs to the Orn/Lys/Arg decarboxylase class-II family. LysA subfamily.</text>
</comment>
<evidence type="ECO:0000256" key="4">
    <source>
        <dbReference type="ARBA" id="ARBA00023154"/>
    </source>
</evidence>
<sequence length="491" mass="52636">MATNMRAHEAGILHADGYGAAPQWLPYPGDVMELLPMLWPQTVGRDADGVLTVGGVRATDLAAEHGTAAYVLDEADLRARARAYQEDFTAPFARLGGAHVYYAGKAFLCTAVARWIMEEGLGLDTCSAGELAVAQRVGFPPERLALHGNNKSVAEIRQALDYGVGRIVLDSLEEIERVARVAGELGVRAPVMIRVTVGVEAHTHEFIATAHEDQKFGLSLSSGAAKEAIARVVELGDVLDLRGLHSHIGSQIFDVSGFEIAARRLLTLHAEVADEHGLAMPEMDLGGGYGIAYTSEHDPMTPGDLGRQMADLVERELKPFHEAHPGAPAPRISIEPGRSIAGPSTFTLYEVGTVKPVALDHGAVRTYVSVDGGMSDNVRTALYGADYSCTLANRTSDAAPVVVRVVGRHCESGDIVVMDEYLPADVASGDLIAVPGTGAYCRSLSNQYNHTPRPPVVAVLDGRSREIVRRETVEDLLALDVDDTPRKDQDR</sequence>
<comment type="catalytic activity">
    <reaction evidence="6 9">
        <text>meso-2,6-diaminopimelate + H(+) = L-lysine + CO2</text>
        <dbReference type="Rhea" id="RHEA:15101"/>
        <dbReference type="ChEBI" id="CHEBI:15378"/>
        <dbReference type="ChEBI" id="CHEBI:16526"/>
        <dbReference type="ChEBI" id="CHEBI:32551"/>
        <dbReference type="ChEBI" id="CHEBI:57791"/>
        <dbReference type="EC" id="4.1.1.20"/>
    </reaction>
</comment>
<dbReference type="CDD" id="cd06828">
    <property type="entry name" value="PLPDE_III_DapDC"/>
    <property type="match status" value="1"/>
</dbReference>
<dbReference type="InterPro" id="IPR002986">
    <property type="entry name" value="DAP_deCOOHase_LysA"/>
</dbReference>
<dbReference type="Gene3D" id="2.40.37.10">
    <property type="entry name" value="Lyase, Ornithine Decarboxylase, Chain A, domain 1"/>
    <property type="match status" value="1"/>
</dbReference>
<dbReference type="InterPro" id="IPR022643">
    <property type="entry name" value="De-COase2_C"/>
</dbReference>
<keyword evidence="5 6" id="KW-0456">Lyase</keyword>
<dbReference type="InterPro" id="IPR029066">
    <property type="entry name" value="PLP-binding_barrel"/>
</dbReference>
<feature type="modified residue" description="N6-(pyridoxal phosphate)lysine" evidence="6 8">
    <location>
        <position position="105"/>
    </location>
</feature>
<feature type="active site" description="Proton donor" evidence="8">
    <location>
        <position position="410"/>
    </location>
</feature>
<feature type="binding site" evidence="6">
    <location>
        <position position="383"/>
    </location>
    <ligand>
        <name>substrate</name>
    </ligand>
</feature>
<dbReference type="SUPFAM" id="SSF51419">
    <property type="entry name" value="PLP-binding barrel"/>
    <property type="match status" value="1"/>
</dbReference>
<dbReference type="PRINTS" id="PR01181">
    <property type="entry name" value="DAPDCRBXLASE"/>
</dbReference>
<feature type="domain" description="Orn/DAP/Arg decarboxylase 2 C-terminal" evidence="10">
    <location>
        <begin position="346"/>
        <end position="438"/>
    </location>
</feature>
<name>A0A852X261_9MICO</name>
<dbReference type="SUPFAM" id="SSF50621">
    <property type="entry name" value="Alanine racemase C-terminal domain-like"/>
    <property type="match status" value="1"/>
</dbReference>
<dbReference type="Gene3D" id="3.20.20.10">
    <property type="entry name" value="Alanine racemase"/>
    <property type="match status" value="1"/>
</dbReference>
<comment type="function">
    <text evidence="6">Specifically catalyzes the decarboxylation of meso-diaminopimelate (meso-DAP) to L-lysine.</text>
</comment>
<comment type="subunit">
    <text evidence="6">Homodimer.</text>
</comment>
<evidence type="ECO:0000256" key="3">
    <source>
        <dbReference type="ARBA" id="ARBA00022898"/>
    </source>
</evidence>
<evidence type="ECO:0000256" key="5">
    <source>
        <dbReference type="ARBA" id="ARBA00023239"/>
    </source>
</evidence>
<evidence type="ECO:0000256" key="7">
    <source>
        <dbReference type="NCBIfam" id="TIGR01048"/>
    </source>
</evidence>
<accession>A0A852X261</accession>
<evidence type="ECO:0000259" key="11">
    <source>
        <dbReference type="Pfam" id="PF02784"/>
    </source>
</evidence>
<dbReference type="PRINTS" id="PR01179">
    <property type="entry name" value="ODADCRBXLASE"/>
</dbReference>
<organism evidence="12 13">
    <name type="scientific">Janibacter alkaliphilus</name>
    <dbReference type="NCBI Taxonomy" id="1069963"/>
    <lineage>
        <taxon>Bacteria</taxon>
        <taxon>Bacillati</taxon>
        <taxon>Actinomycetota</taxon>
        <taxon>Actinomycetes</taxon>
        <taxon>Micrococcales</taxon>
        <taxon>Intrasporangiaceae</taxon>
        <taxon>Janibacter</taxon>
    </lineage>
</organism>
<dbReference type="Pfam" id="PF02784">
    <property type="entry name" value="Orn_Arg_deC_N"/>
    <property type="match status" value="1"/>
</dbReference>
<dbReference type="Pfam" id="PF00278">
    <property type="entry name" value="Orn_DAP_Arg_deC"/>
    <property type="match status" value="1"/>
</dbReference>
<keyword evidence="4 6" id="KW-0457">Lysine biosynthesis</keyword>
<feature type="binding site" evidence="6">
    <location>
        <position position="338"/>
    </location>
    <ligand>
        <name>substrate</name>
    </ligand>
</feature>
<dbReference type="GO" id="GO:0030170">
    <property type="term" value="F:pyridoxal phosphate binding"/>
    <property type="evidence" value="ECO:0007669"/>
    <property type="project" value="UniProtKB-UniRule"/>
</dbReference>
<dbReference type="PROSITE" id="PS00878">
    <property type="entry name" value="ODR_DC_2_1"/>
    <property type="match status" value="1"/>
</dbReference>
<evidence type="ECO:0000256" key="2">
    <source>
        <dbReference type="ARBA" id="ARBA00022793"/>
    </source>
</evidence>
<dbReference type="InterPro" id="IPR000183">
    <property type="entry name" value="Orn/DAP/Arg_de-COase"/>
</dbReference>
<proteinExistence type="inferred from homology"/>